<evidence type="ECO:0000256" key="2">
    <source>
        <dbReference type="ARBA" id="ARBA00010565"/>
    </source>
</evidence>
<evidence type="ECO:0000313" key="8">
    <source>
        <dbReference type="EMBL" id="GAQ83156.1"/>
    </source>
</evidence>
<dbReference type="GO" id="GO:0000727">
    <property type="term" value="P:double-strand break repair via break-induced replication"/>
    <property type="evidence" value="ECO:0000318"/>
    <property type="project" value="GO_Central"/>
</dbReference>
<dbReference type="CDD" id="cd11712">
    <property type="entry name" value="GINS_A_psf2"/>
    <property type="match status" value="1"/>
</dbReference>
<feature type="domain" description="GINS subunit" evidence="6">
    <location>
        <begin position="109"/>
        <end position="207"/>
    </location>
</feature>
<evidence type="ECO:0000256" key="3">
    <source>
        <dbReference type="ARBA" id="ARBA00022705"/>
    </source>
</evidence>
<evidence type="ECO:0000259" key="7">
    <source>
        <dbReference type="Pfam" id="PF25005"/>
    </source>
</evidence>
<dbReference type="OrthoDB" id="1938138at2759"/>
<dbReference type="GO" id="GO:0006260">
    <property type="term" value="P:DNA replication"/>
    <property type="evidence" value="ECO:0007669"/>
    <property type="project" value="UniProtKB-KW"/>
</dbReference>
<dbReference type="InterPro" id="IPR021151">
    <property type="entry name" value="GINS_A"/>
</dbReference>
<dbReference type="STRING" id="105231.A0A1Y1I339"/>
<dbReference type="AlphaFoldDB" id="A0A1Y1I339"/>
<comment type="similarity">
    <text evidence="2">Belongs to the GINS2/PSF2 family.</text>
</comment>
<dbReference type="OMA" id="DSLNCMY"/>
<comment type="subcellular location">
    <subcellularLocation>
        <location evidence="1">Nucleus</location>
    </subcellularLocation>
</comment>
<dbReference type="Gene3D" id="3.40.5.50">
    <property type="match status" value="1"/>
</dbReference>
<keyword evidence="4" id="KW-0539">Nucleus</keyword>
<sequence>MRRLHSASQKRRWCFLTDAGGQPYQKQASVTPKMVTQFSAKSGHFLPSEVEFQAEDELIDIIPNFRLDALYMIKGEFGPFRPQIPTTVPIWLAVLLKKRGKCSIQLPEWMSVDELTSVIGREQEYAAEFQPVHYHYIEISEILFDCALNDIPNSYKVRALVEDLREVRYGKIQDGLKTVDNRQSAAKLNNLSAMEVNMIRPFFTQALAKFYRLGERDVEPQSQASQRPGAAGTGPAPQQRVLRRPR</sequence>
<dbReference type="Pfam" id="PF05916">
    <property type="entry name" value="Sld5"/>
    <property type="match status" value="1"/>
</dbReference>
<dbReference type="FunFam" id="1.20.58.1020:FF:000001">
    <property type="entry name" value="DNA replication complex GINS protein PSF2"/>
    <property type="match status" value="1"/>
</dbReference>
<dbReference type="FunFam" id="3.40.5.50:FF:000001">
    <property type="entry name" value="DNA replication complex GINS protein PSF2"/>
    <property type="match status" value="1"/>
</dbReference>
<dbReference type="InterPro" id="IPR007257">
    <property type="entry name" value="GINS_Psf2"/>
</dbReference>
<keyword evidence="9" id="KW-1185">Reference proteome</keyword>
<dbReference type="Pfam" id="PF25005">
    <property type="entry name" value="PSF2_N"/>
    <property type="match status" value="1"/>
</dbReference>
<protein>
    <submittedName>
        <fullName evidence="8">Uncharacterized protein</fullName>
    </submittedName>
</protein>
<proteinExistence type="inferred from homology"/>
<dbReference type="CDD" id="cd21694">
    <property type="entry name" value="GINS_B_Psf2"/>
    <property type="match status" value="1"/>
</dbReference>
<gene>
    <name evidence="8" type="ORF">KFL_001370260</name>
</gene>
<feature type="domain" description="DNA replication complex GINS protein PSF2 N-terminal" evidence="7">
    <location>
        <begin position="47"/>
        <end position="105"/>
    </location>
</feature>
<evidence type="ECO:0000259" key="6">
    <source>
        <dbReference type="Pfam" id="PF05916"/>
    </source>
</evidence>
<evidence type="ECO:0000256" key="1">
    <source>
        <dbReference type="ARBA" id="ARBA00004123"/>
    </source>
</evidence>
<dbReference type="InterPro" id="IPR056784">
    <property type="entry name" value="PSF2_N"/>
</dbReference>
<dbReference type="EMBL" id="DF237086">
    <property type="protein sequence ID" value="GAQ83156.1"/>
    <property type="molecule type" value="Genomic_DNA"/>
</dbReference>
<accession>A0A1Y1I339</accession>
<dbReference type="Gene3D" id="1.20.58.1020">
    <property type="match status" value="1"/>
</dbReference>
<dbReference type="SUPFAM" id="SSF158573">
    <property type="entry name" value="GINS helical bundle-like"/>
    <property type="match status" value="1"/>
</dbReference>
<evidence type="ECO:0000256" key="5">
    <source>
        <dbReference type="SAM" id="MobiDB-lite"/>
    </source>
</evidence>
<dbReference type="PANTHER" id="PTHR12772:SF0">
    <property type="entry name" value="DNA REPLICATION COMPLEX GINS PROTEIN PSF2"/>
    <property type="match status" value="1"/>
</dbReference>
<dbReference type="PANTHER" id="PTHR12772">
    <property type="entry name" value="DNA REPLICATION COMPLEX GINS PROTEIN PSF2"/>
    <property type="match status" value="1"/>
</dbReference>
<dbReference type="InterPro" id="IPR036224">
    <property type="entry name" value="GINS_bundle-like_dom_sf"/>
</dbReference>
<dbReference type="GO" id="GO:0000811">
    <property type="term" value="C:GINS complex"/>
    <property type="evidence" value="ECO:0000318"/>
    <property type="project" value="GO_Central"/>
</dbReference>
<name>A0A1Y1I339_KLENI</name>
<keyword evidence="3" id="KW-0235">DNA replication</keyword>
<evidence type="ECO:0000256" key="4">
    <source>
        <dbReference type="ARBA" id="ARBA00023242"/>
    </source>
</evidence>
<feature type="region of interest" description="Disordered" evidence="5">
    <location>
        <begin position="218"/>
        <end position="246"/>
    </location>
</feature>
<reference evidence="8 9" key="1">
    <citation type="journal article" date="2014" name="Nat. Commun.">
        <title>Klebsormidium flaccidum genome reveals primary factors for plant terrestrial adaptation.</title>
        <authorList>
            <person name="Hori K."/>
            <person name="Maruyama F."/>
            <person name="Fujisawa T."/>
            <person name="Togashi T."/>
            <person name="Yamamoto N."/>
            <person name="Seo M."/>
            <person name="Sato S."/>
            <person name="Yamada T."/>
            <person name="Mori H."/>
            <person name="Tajima N."/>
            <person name="Moriyama T."/>
            <person name="Ikeuchi M."/>
            <person name="Watanabe M."/>
            <person name="Wada H."/>
            <person name="Kobayashi K."/>
            <person name="Saito M."/>
            <person name="Masuda T."/>
            <person name="Sasaki-Sekimoto Y."/>
            <person name="Mashiguchi K."/>
            <person name="Awai K."/>
            <person name="Shimojima M."/>
            <person name="Masuda S."/>
            <person name="Iwai M."/>
            <person name="Nobusawa T."/>
            <person name="Narise T."/>
            <person name="Kondo S."/>
            <person name="Saito H."/>
            <person name="Sato R."/>
            <person name="Murakawa M."/>
            <person name="Ihara Y."/>
            <person name="Oshima-Yamada Y."/>
            <person name="Ohtaka K."/>
            <person name="Satoh M."/>
            <person name="Sonobe K."/>
            <person name="Ishii M."/>
            <person name="Ohtani R."/>
            <person name="Kanamori-Sato M."/>
            <person name="Honoki R."/>
            <person name="Miyazaki D."/>
            <person name="Mochizuki H."/>
            <person name="Umetsu J."/>
            <person name="Higashi K."/>
            <person name="Shibata D."/>
            <person name="Kamiya Y."/>
            <person name="Sato N."/>
            <person name="Nakamura Y."/>
            <person name="Tabata S."/>
            <person name="Ida S."/>
            <person name="Kurokawa K."/>
            <person name="Ohta H."/>
        </authorList>
    </citation>
    <scope>NUCLEOTIDE SEQUENCE [LARGE SCALE GENOMIC DNA]</scope>
    <source>
        <strain evidence="8 9">NIES-2285</strain>
    </source>
</reference>
<organism evidence="8 9">
    <name type="scientific">Klebsormidium nitens</name>
    <name type="common">Green alga</name>
    <name type="synonym">Ulothrix nitens</name>
    <dbReference type="NCBI Taxonomy" id="105231"/>
    <lineage>
        <taxon>Eukaryota</taxon>
        <taxon>Viridiplantae</taxon>
        <taxon>Streptophyta</taxon>
        <taxon>Klebsormidiophyceae</taxon>
        <taxon>Klebsormidiales</taxon>
        <taxon>Klebsormidiaceae</taxon>
        <taxon>Klebsormidium</taxon>
    </lineage>
</organism>
<dbReference type="Proteomes" id="UP000054558">
    <property type="component" value="Unassembled WGS sequence"/>
</dbReference>
<dbReference type="SUPFAM" id="SSF160059">
    <property type="entry name" value="PriA/YqbF domain"/>
    <property type="match status" value="1"/>
</dbReference>
<evidence type="ECO:0000313" key="9">
    <source>
        <dbReference type="Proteomes" id="UP000054558"/>
    </source>
</evidence>